<dbReference type="EMBL" id="JADGJD010002777">
    <property type="protein sequence ID" value="KAJ3028660.1"/>
    <property type="molecule type" value="Genomic_DNA"/>
</dbReference>
<keyword evidence="2" id="KW-1185">Reference proteome</keyword>
<reference evidence="1" key="1">
    <citation type="submission" date="2020-05" db="EMBL/GenBank/DDBJ databases">
        <title>Phylogenomic resolution of chytrid fungi.</title>
        <authorList>
            <person name="Stajich J.E."/>
            <person name="Amses K."/>
            <person name="Simmons R."/>
            <person name="Seto K."/>
            <person name="Myers J."/>
            <person name="Bonds A."/>
            <person name="Quandt C.A."/>
            <person name="Barry K."/>
            <person name="Liu P."/>
            <person name="Grigoriev I."/>
            <person name="Longcore J.E."/>
            <person name="James T.Y."/>
        </authorList>
    </citation>
    <scope>NUCLEOTIDE SEQUENCE</scope>
    <source>
        <strain evidence="1">JEL0318</strain>
    </source>
</reference>
<organism evidence="1 2">
    <name type="scientific">Rhizophlyctis rosea</name>
    <dbReference type="NCBI Taxonomy" id="64517"/>
    <lineage>
        <taxon>Eukaryota</taxon>
        <taxon>Fungi</taxon>
        <taxon>Fungi incertae sedis</taxon>
        <taxon>Chytridiomycota</taxon>
        <taxon>Chytridiomycota incertae sedis</taxon>
        <taxon>Chytridiomycetes</taxon>
        <taxon>Rhizophlyctidales</taxon>
        <taxon>Rhizophlyctidaceae</taxon>
        <taxon>Rhizophlyctis</taxon>
    </lineage>
</organism>
<sequence>MPSAPTTPTFIPSAEPLFQMGTTKPTANVLVEVSHVREYVKGLVEMVDICMDEDFSSSGDWHHWGLTRAEYKTKERRFKRLIALAKEMEELCADDTFDSFSTVYASIEVEHLEVRGEKKDEWYNRDTLIEVTTEFDDFQFCSKCEPPVSRNSKKRKL</sequence>
<accession>A0AAD5S1F7</accession>
<name>A0AAD5S1F7_9FUNG</name>
<gene>
    <name evidence="1" type="ORF">HK097_005914</name>
</gene>
<proteinExistence type="predicted"/>
<evidence type="ECO:0000313" key="2">
    <source>
        <dbReference type="Proteomes" id="UP001212841"/>
    </source>
</evidence>
<dbReference type="AlphaFoldDB" id="A0AAD5S1F7"/>
<protein>
    <submittedName>
        <fullName evidence="1">Uncharacterized protein</fullName>
    </submittedName>
</protein>
<dbReference type="Proteomes" id="UP001212841">
    <property type="component" value="Unassembled WGS sequence"/>
</dbReference>
<evidence type="ECO:0000313" key="1">
    <source>
        <dbReference type="EMBL" id="KAJ3028660.1"/>
    </source>
</evidence>
<comment type="caution">
    <text evidence="1">The sequence shown here is derived from an EMBL/GenBank/DDBJ whole genome shotgun (WGS) entry which is preliminary data.</text>
</comment>